<dbReference type="PANTHER" id="PTHR42718:SF9">
    <property type="entry name" value="MAJOR FACILITATOR SUPERFAMILY MULTIDRUG TRANSPORTER MFSC"/>
    <property type="match status" value="1"/>
</dbReference>
<keyword evidence="4 8" id="KW-0812">Transmembrane</keyword>
<feature type="transmembrane region" description="Helical" evidence="8">
    <location>
        <begin position="47"/>
        <end position="67"/>
    </location>
</feature>
<dbReference type="AlphaFoldDB" id="A0A2C6WKM1"/>
<evidence type="ECO:0000256" key="6">
    <source>
        <dbReference type="ARBA" id="ARBA00023136"/>
    </source>
</evidence>
<feature type="transmembrane region" description="Helical" evidence="8">
    <location>
        <begin position="332"/>
        <end position="351"/>
    </location>
</feature>
<dbReference type="InterPro" id="IPR020846">
    <property type="entry name" value="MFS_dom"/>
</dbReference>
<feature type="transmembrane region" description="Helical" evidence="8">
    <location>
        <begin position="102"/>
        <end position="125"/>
    </location>
</feature>
<dbReference type="Proteomes" id="UP000223828">
    <property type="component" value="Unassembled WGS sequence"/>
</dbReference>
<evidence type="ECO:0000256" key="8">
    <source>
        <dbReference type="SAM" id="Phobius"/>
    </source>
</evidence>
<feature type="transmembrane region" description="Helical" evidence="8">
    <location>
        <begin position="225"/>
        <end position="247"/>
    </location>
</feature>
<comment type="subcellular location">
    <subcellularLocation>
        <location evidence="1">Cell membrane</location>
        <topology evidence="1">Multi-pass membrane protein</topology>
    </subcellularLocation>
</comment>
<reference evidence="12" key="2">
    <citation type="submission" date="2017-10" db="EMBL/GenBank/DDBJ databases">
        <title>Staphylococcus edaphicus sp. nov., isolated in Antarctica, harbouring mecC gene and genomic islands essential in adaptation to extreme environment.</title>
        <authorList>
            <person name="Pantucek R."/>
            <person name="Sedlacek I."/>
            <person name="Indrakova A."/>
            <person name="Vrbovska V."/>
            <person name="Maslanova I."/>
            <person name="Kovarovic V."/>
            <person name="Svec P."/>
            <person name="Kralova S."/>
            <person name="Kristofova L."/>
            <person name="Keklakova J."/>
            <person name="Petras P."/>
            <person name="Doskar J."/>
        </authorList>
    </citation>
    <scope>NUCLEOTIDE SEQUENCE [LARGE SCALE GENOMIC DNA]</scope>
    <source>
        <strain evidence="12">CCM 5085</strain>
    </source>
</reference>
<dbReference type="InterPro" id="IPR011701">
    <property type="entry name" value="MFS"/>
</dbReference>
<dbReference type="Pfam" id="PF07690">
    <property type="entry name" value="MFS_1"/>
    <property type="match status" value="1"/>
</dbReference>
<evidence type="ECO:0000256" key="5">
    <source>
        <dbReference type="ARBA" id="ARBA00022989"/>
    </source>
</evidence>
<gene>
    <name evidence="10" type="ORF">BTJ66_12095</name>
    <name evidence="11" type="ORF">MNY58_13375</name>
</gene>
<evidence type="ECO:0000256" key="7">
    <source>
        <dbReference type="ARBA" id="ARBA00040594"/>
    </source>
</evidence>
<keyword evidence="3" id="KW-0813">Transport</keyword>
<sequence length="459" mass="49233">MSTEQHSRSGNKVILAIVLSVLTYWLFAQSFINIATPVQQTYNTTPGILNLSVSITSFATGIFMVGAGDVSDKIGRLKMTYLGIILSIIASLFIIISDITALLIIGRILQGVSAAILLPATVGVFNDQFKGKELRRAFSYLMIGTVGGIGLASMVGGFIATYINWQSNFILSIIIAIIAFVLLLGTKEEAKEVIDKRPFDYIGMLIFALLIGSITLFATQGFEQGWTSAFSIICLAIFIISTIVFYFVERRKNLPFIDFDLFRNRGFVGSSLVNFVLNTGIGTTTVFNMYAQTEMGLTSFQSGLVTVPYVIMAILMIRLGEKLSMKHGGKPMLLLGPVFPAIGIVFISLTILPPEWYIAAVTFGFVICAIGNGLCATPGLTVAILTIPDEKVGLASGLYKMSATLGGAFGIAMNTTIFAAVQVSNSASVAATWSILVGMGIMIIGVILAQVIIPKNIKA</sequence>
<feature type="transmembrane region" description="Helical" evidence="8">
    <location>
        <begin position="169"/>
        <end position="186"/>
    </location>
</feature>
<feature type="transmembrane region" description="Helical" evidence="8">
    <location>
        <begin position="267"/>
        <end position="290"/>
    </location>
</feature>
<accession>A0A2C6WKM1</accession>
<evidence type="ECO:0000256" key="1">
    <source>
        <dbReference type="ARBA" id="ARBA00004651"/>
    </source>
</evidence>
<dbReference type="CDD" id="cd17321">
    <property type="entry name" value="MFS_MMR_MDR_like"/>
    <property type="match status" value="1"/>
</dbReference>
<reference evidence="11" key="4">
    <citation type="submission" date="2022-03" db="EMBL/GenBank/DDBJ databases">
        <title>Complete Genome Sequence of Staphylococcus edaphicus strain CCM 8731.</title>
        <authorList>
            <person name="Rimmer C.O."/>
            <person name="Thomas J.C."/>
        </authorList>
    </citation>
    <scope>NUCLEOTIDE SEQUENCE</scope>
    <source>
        <strain evidence="11">CCM 8731</strain>
    </source>
</reference>
<dbReference type="SUPFAM" id="SSF103473">
    <property type="entry name" value="MFS general substrate transporter"/>
    <property type="match status" value="2"/>
</dbReference>
<feature type="transmembrane region" description="Helical" evidence="8">
    <location>
        <begin position="12"/>
        <end position="35"/>
    </location>
</feature>
<feature type="transmembrane region" description="Helical" evidence="8">
    <location>
        <begin position="397"/>
        <end position="421"/>
    </location>
</feature>
<comment type="similarity">
    <text evidence="2">Belongs to the major facilitator superfamily. TCR/Tet family.</text>
</comment>
<evidence type="ECO:0000256" key="4">
    <source>
        <dbReference type="ARBA" id="ARBA00022692"/>
    </source>
</evidence>
<dbReference type="Gene3D" id="1.20.1720.10">
    <property type="entry name" value="Multidrug resistance protein D"/>
    <property type="match status" value="1"/>
</dbReference>
<feature type="transmembrane region" description="Helical" evidence="8">
    <location>
        <begin position="302"/>
        <end position="320"/>
    </location>
</feature>
<dbReference type="Gene3D" id="1.20.1250.20">
    <property type="entry name" value="MFS general substrate transporter like domains"/>
    <property type="match status" value="1"/>
</dbReference>
<evidence type="ECO:0000313" key="11">
    <source>
        <dbReference type="EMBL" id="UQW81521.1"/>
    </source>
</evidence>
<feature type="transmembrane region" description="Helical" evidence="8">
    <location>
        <begin position="79"/>
        <end position="96"/>
    </location>
</feature>
<evidence type="ECO:0000259" key="9">
    <source>
        <dbReference type="PROSITE" id="PS50850"/>
    </source>
</evidence>
<evidence type="ECO:0000313" key="10">
    <source>
        <dbReference type="EMBL" id="PHK48703.1"/>
    </source>
</evidence>
<dbReference type="EMBL" id="CP093217">
    <property type="protein sequence ID" value="UQW81521.1"/>
    <property type="molecule type" value="Genomic_DNA"/>
</dbReference>
<organism evidence="10 12">
    <name type="scientific">Staphylococcus edaphicus</name>
    <dbReference type="NCBI Taxonomy" id="1955013"/>
    <lineage>
        <taxon>Bacteria</taxon>
        <taxon>Bacillati</taxon>
        <taxon>Bacillota</taxon>
        <taxon>Bacilli</taxon>
        <taxon>Bacillales</taxon>
        <taxon>Staphylococcaceae</taxon>
        <taxon>Staphylococcus</taxon>
    </lineage>
</organism>
<proteinExistence type="inferred from homology"/>
<feature type="transmembrane region" description="Helical" evidence="8">
    <location>
        <begin position="198"/>
        <end position="219"/>
    </location>
</feature>
<dbReference type="InterPro" id="IPR036259">
    <property type="entry name" value="MFS_trans_sf"/>
</dbReference>
<keyword evidence="5 8" id="KW-1133">Transmembrane helix</keyword>
<evidence type="ECO:0000313" key="13">
    <source>
        <dbReference type="Proteomes" id="UP001056588"/>
    </source>
</evidence>
<keyword evidence="6 8" id="KW-0472">Membrane</keyword>
<feature type="transmembrane region" description="Helical" evidence="8">
    <location>
        <begin position="357"/>
        <end position="385"/>
    </location>
</feature>
<dbReference type="RefSeq" id="WP_099091197.1">
    <property type="nucleotide sequence ID" value="NZ_CP093217.1"/>
</dbReference>
<keyword evidence="13" id="KW-1185">Reference proteome</keyword>
<dbReference type="Proteomes" id="UP001056588">
    <property type="component" value="Chromosome"/>
</dbReference>
<feature type="domain" description="Major facilitator superfamily (MFS) profile" evidence="9">
    <location>
        <begin position="13"/>
        <end position="457"/>
    </location>
</feature>
<evidence type="ECO:0000256" key="2">
    <source>
        <dbReference type="ARBA" id="ARBA00007520"/>
    </source>
</evidence>
<feature type="transmembrane region" description="Helical" evidence="8">
    <location>
        <begin position="137"/>
        <end position="163"/>
    </location>
</feature>
<name>A0A2C6WKM1_9STAP</name>
<evidence type="ECO:0000313" key="12">
    <source>
        <dbReference type="Proteomes" id="UP000223828"/>
    </source>
</evidence>
<dbReference type="PROSITE" id="PS50850">
    <property type="entry name" value="MFS"/>
    <property type="match status" value="1"/>
</dbReference>
<dbReference type="OrthoDB" id="2412976at2"/>
<reference evidence="10" key="1">
    <citation type="journal article" date="2017" name="Appl. Environ. Microbiol.">
        <title>Staphylococcus edaphicus sp. nov., isolated in Antarctica, harbours mecC gene and genomic islands with suspected role in adaptation to extreme environment.</title>
        <authorList>
            <person name="Pantucek R."/>
            <person name="Sedlacek I."/>
            <person name="Indrakova A."/>
            <person name="Vrbovska V."/>
            <person name="Maslanova I."/>
            <person name="Kovarovic V."/>
            <person name="Svec P."/>
            <person name="Kralova S."/>
            <person name="Kristofova L."/>
            <person name="Keklakova J."/>
            <person name="Petras P."/>
            <person name="Doskar J."/>
        </authorList>
    </citation>
    <scope>NUCLEOTIDE SEQUENCE</scope>
    <source>
        <strain evidence="10">CCM 8730</strain>
    </source>
</reference>
<feature type="transmembrane region" description="Helical" evidence="8">
    <location>
        <begin position="433"/>
        <end position="453"/>
    </location>
</feature>
<dbReference type="GO" id="GO:0005886">
    <property type="term" value="C:plasma membrane"/>
    <property type="evidence" value="ECO:0007669"/>
    <property type="project" value="UniProtKB-SubCell"/>
</dbReference>
<dbReference type="GO" id="GO:0022857">
    <property type="term" value="F:transmembrane transporter activity"/>
    <property type="evidence" value="ECO:0007669"/>
    <property type="project" value="InterPro"/>
</dbReference>
<reference evidence="10" key="3">
    <citation type="submission" date="2017-10" db="EMBL/GenBank/DDBJ databases">
        <authorList>
            <person name="Vrbovska V."/>
            <person name="Kovarovic V."/>
            <person name="Indrakova A."/>
        </authorList>
    </citation>
    <scope>NUCLEOTIDE SEQUENCE</scope>
    <source>
        <strain evidence="10">CCM 8730</strain>
    </source>
</reference>
<evidence type="ECO:0000256" key="3">
    <source>
        <dbReference type="ARBA" id="ARBA00022448"/>
    </source>
</evidence>
<dbReference type="PANTHER" id="PTHR42718">
    <property type="entry name" value="MAJOR FACILITATOR SUPERFAMILY MULTIDRUG TRANSPORTER MFSC"/>
    <property type="match status" value="1"/>
</dbReference>
<protein>
    <recommendedName>
        <fullName evidence="7">Quinolone resistance protein NorB</fullName>
    </recommendedName>
</protein>
<dbReference type="EMBL" id="MRZN01000026">
    <property type="protein sequence ID" value="PHK48703.1"/>
    <property type="molecule type" value="Genomic_DNA"/>
</dbReference>